<proteinExistence type="predicted"/>
<accession>J0X2R3</accession>
<protein>
    <submittedName>
        <fullName evidence="1">Uncharacterized protein</fullName>
    </submittedName>
</protein>
<keyword evidence="2" id="KW-1185">Reference proteome</keyword>
<evidence type="ECO:0000313" key="2">
    <source>
        <dbReference type="Proteomes" id="UP000006415"/>
    </source>
</evidence>
<organism evidence="1 2">
    <name type="scientific">Scardovia wiggsiae F0424</name>
    <dbReference type="NCBI Taxonomy" id="857290"/>
    <lineage>
        <taxon>Bacteria</taxon>
        <taxon>Bacillati</taxon>
        <taxon>Actinomycetota</taxon>
        <taxon>Actinomycetes</taxon>
        <taxon>Bifidobacteriales</taxon>
        <taxon>Bifidobacteriaceae</taxon>
        <taxon>Scardovia</taxon>
    </lineage>
</organism>
<reference evidence="1 2" key="1">
    <citation type="submission" date="2012-01" db="EMBL/GenBank/DDBJ databases">
        <title>The Genome Sequence of Scardovia wiggsiae F0424.</title>
        <authorList>
            <consortium name="The Broad Institute Genome Sequencing Platform"/>
            <person name="Earl A."/>
            <person name="Ward D."/>
            <person name="Feldgarden M."/>
            <person name="Gevers D."/>
            <person name="Izard J."/>
            <person name="Ganesan A."/>
            <person name="Baranova O.V."/>
            <person name="Blanton J.M."/>
            <person name="Tanner A.C."/>
            <person name="Mathney J."/>
            <person name="Dewhirst F.E."/>
            <person name="Young S.K."/>
            <person name="Zeng Q."/>
            <person name="Gargeya S."/>
            <person name="Fitzgerald M."/>
            <person name="Haas B."/>
            <person name="Abouelleil A."/>
            <person name="Alvarado L."/>
            <person name="Arachchi H.M."/>
            <person name="Berlin A."/>
            <person name="Chapman S.B."/>
            <person name="Gearin G."/>
            <person name="Goldberg J."/>
            <person name="Griggs A."/>
            <person name="Gujja S."/>
            <person name="Hansen M."/>
            <person name="Heiman D."/>
            <person name="Howarth C."/>
            <person name="Larimer J."/>
            <person name="Lui A."/>
            <person name="MacDonald P.J.P."/>
            <person name="McCowen C."/>
            <person name="Montmayeur A."/>
            <person name="Murphy C."/>
            <person name="Neiman D."/>
            <person name="Pearson M."/>
            <person name="Priest M."/>
            <person name="Roberts A."/>
            <person name="Saif S."/>
            <person name="Shea T."/>
            <person name="Sisk P."/>
            <person name="Stolte C."/>
            <person name="Sykes S."/>
            <person name="Wortman J."/>
            <person name="Nusbaum C."/>
            <person name="Birren B."/>
        </authorList>
    </citation>
    <scope>NUCLEOTIDE SEQUENCE [LARGE SCALE GENOMIC DNA]</scope>
    <source>
        <strain evidence="1 2">F0424</strain>
    </source>
</reference>
<sequence>WLGEPAKLKYVEVGINPDGSVSHRAGEPVPENSTYTNWDFIAHRSGREGQTWR</sequence>
<name>J0X2R3_9BIFI</name>
<comment type="caution">
    <text evidence="1">The sequence shown here is derived from an EMBL/GenBank/DDBJ whole genome shotgun (WGS) entry which is preliminary data.</text>
</comment>
<dbReference type="EMBL" id="AGZS01000001">
    <property type="protein sequence ID" value="EJD65696.1"/>
    <property type="molecule type" value="Genomic_DNA"/>
</dbReference>
<dbReference type="HOGENOM" id="CLU_3055311_0_0_11"/>
<dbReference type="Proteomes" id="UP000006415">
    <property type="component" value="Unassembled WGS sequence"/>
</dbReference>
<dbReference type="AlphaFoldDB" id="J0X2R3"/>
<feature type="non-terminal residue" evidence="1">
    <location>
        <position position="1"/>
    </location>
</feature>
<gene>
    <name evidence="1" type="ORF">HMPREF9156_00460</name>
</gene>
<evidence type="ECO:0000313" key="1">
    <source>
        <dbReference type="EMBL" id="EJD65696.1"/>
    </source>
</evidence>